<dbReference type="EMBL" id="KV878583">
    <property type="protein sequence ID" value="OJJ62336.1"/>
    <property type="molecule type" value="Genomic_DNA"/>
</dbReference>
<dbReference type="RefSeq" id="XP_040706142.1">
    <property type="nucleotide sequence ID" value="XM_040850310.1"/>
</dbReference>
<gene>
    <name evidence="1" type="ORF">ASPSYDRAFT_65504</name>
</gene>
<dbReference type="VEuPathDB" id="FungiDB:ASPSYDRAFT_65504"/>
<dbReference type="OrthoDB" id="4499271at2759"/>
<accession>A0A1L9TSB9</accession>
<evidence type="ECO:0000313" key="1">
    <source>
        <dbReference type="EMBL" id="OJJ62336.1"/>
    </source>
</evidence>
<dbReference type="Proteomes" id="UP000184356">
    <property type="component" value="Unassembled WGS sequence"/>
</dbReference>
<protein>
    <submittedName>
        <fullName evidence="1">Uncharacterized protein</fullName>
    </submittedName>
</protein>
<organism evidence="1 2">
    <name type="scientific">Aspergillus sydowii CBS 593.65</name>
    <dbReference type="NCBI Taxonomy" id="1036612"/>
    <lineage>
        <taxon>Eukaryota</taxon>
        <taxon>Fungi</taxon>
        <taxon>Dikarya</taxon>
        <taxon>Ascomycota</taxon>
        <taxon>Pezizomycotina</taxon>
        <taxon>Eurotiomycetes</taxon>
        <taxon>Eurotiomycetidae</taxon>
        <taxon>Eurotiales</taxon>
        <taxon>Aspergillaceae</taxon>
        <taxon>Aspergillus</taxon>
        <taxon>Aspergillus subgen. Nidulantes</taxon>
    </lineage>
</organism>
<proteinExistence type="predicted"/>
<dbReference type="AlphaFoldDB" id="A0A1L9TSB9"/>
<sequence>MSYFAPESTPSYSVGCKPAAYAAEMLDRAQVPNMLWGWWAVGLVGRHYGFPEVELAVPDAKFDAAVAALESARIPQCTDPACPELQTDKESSLRASDYLDPATGEHLISREVAARLSGKNRYHMVSQRHFHLQHKWSYYTVLRLYTKSSILWWLPEIALGPVADESFILSNDINLPPGPSDRGSSTGPWTELYPIKSLRPAKLYEALVLLCCLYWNSLDEVDSSFENMSQSLYESFEDPAYTKICANIRPEFKPVWAAMHGALDQKKIEALPPGANFFALLRFRKRLLAGELPQSKDLPALPRLAADGNAVTLPEDQGRST</sequence>
<reference evidence="2" key="1">
    <citation type="journal article" date="2017" name="Genome Biol.">
        <title>Comparative genomics reveals high biological diversity and specific adaptations in the industrially and medically important fungal genus Aspergillus.</title>
        <authorList>
            <person name="de Vries R.P."/>
            <person name="Riley R."/>
            <person name="Wiebenga A."/>
            <person name="Aguilar-Osorio G."/>
            <person name="Amillis S."/>
            <person name="Uchima C.A."/>
            <person name="Anderluh G."/>
            <person name="Asadollahi M."/>
            <person name="Askin M."/>
            <person name="Barry K."/>
            <person name="Battaglia E."/>
            <person name="Bayram O."/>
            <person name="Benocci T."/>
            <person name="Braus-Stromeyer S.A."/>
            <person name="Caldana C."/>
            <person name="Canovas D."/>
            <person name="Cerqueira G.C."/>
            <person name="Chen F."/>
            <person name="Chen W."/>
            <person name="Choi C."/>
            <person name="Clum A."/>
            <person name="Dos Santos R.A."/>
            <person name="Damasio A.R."/>
            <person name="Diallinas G."/>
            <person name="Emri T."/>
            <person name="Fekete E."/>
            <person name="Flipphi M."/>
            <person name="Freyberg S."/>
            <person name="Gallo A."/>
            <person name="Gournas C."/>
            <person name="Habgood R."/>
            <person name="Hainaut M."/>
            <person name="Harispe M.L."/>
            <person name="Henrissat B."/>
            <person name="Hilden K.S."/>
            <person name="Hope R."/>
            <person name="Hossain A."/>
            <person name="Karabika E."/>
            <person name="Karaffa L."/>
            <person name="Karanyi Z."/>
            <person name="Krasevec N."/>
            <person name="Kuo A."/>
            <person name="Kusch H."/>
            <person name="LaButti K."/>
            <person name="Lagendijk E.L."/>
            <person name="Lapidus A."/>
            <person name="Levasseur A."/>
            <person name="Lindquist E."/>
            <person name="Lipzen A."/>
            <person name="Logrieco A.F."/>
            <person name="MacCabe A."/>
            <person name="Maekelae M.R."/>
            <person name="Malavazi I."/>
            <person name="Melin P."/>
            <person name="Meyer V."/>
            <person name="Mielnichuk N."/>
            <person name="Miskei M."/>
            <person name="Molnar A.P."/>
            <person name="Mule G."/>
            <person name="Ngan C.Y."/>
            <person name="Orejas M."/>
            <person name="Orosz E."/>
            <person name="Ouedraogo J.P."/>
            <person name="Overkamp K.M."/>
            <person name="Park H.-S."/>
            <person name="Perrone G."/>
            <person name="Piumi F."/>
            <person name="Punt P.J."/>
            <person name="Ram A.F."/>
            <person name="Ramon A."/>
            <person name="Rauscher S."/>
            <person name="Record E."/>
            <person name="Riano-Pachon D.M."/>
            <person name="Robert V."/>
            <person name="Roehrig J."/>
            <person name="Ruller R."/>
            <person name="Salamov A."/>
            <person name="Salih N.S."/>
            <person name="Samson R.A."/>
            <person name="Sandor E."/>
            <person name="Sanguinetti M."/>
            <person name="Schuetze T."/>
            <person name="Sepcic K."/>
            <person name="Shelest E."/>
            <person name="Sherlock G."/>
            <person name="Sophianopoulou V."/>
            <person name="Squina F.M."/>
            <person name="Sun H."/>
            <person name="Susca A."/>
            <person name="Todd R.B."/>
            <person name="Tsang A."/>
            <person name="Unkles S.E."/>
            <person name="van de Wiele N."/>
            <person name="van Rossen-Uffink D."/>
            <person name="Oliveira J.V."/>
            <person name="Vesth T.C."/>
            <person name="Visser J."/>
            <person name="Yu J.-H."/>
            <person name="Zhou M."/>
            <person name="Andersen M.R."/>
            <person name="Archer D.B."/>
            <person name="Baker S.E."/>
            <person name="Benoit I."/>
            <person name="Brakhage A.A."/>
            <person name="Braus G.H."/>
            <person name="Fischer R."/>
            <person name="Frisvad J.C."/>
            <person name="Goldman G.H."/>
            <person name="Houbraken J."/>
            <person name="Oakley B."/>
            <person name="Pocsi I."/>
            <person name="Scazzocchio C."/>
            <person name="Seiboth B."/>
            <person name="vanKuyk P.A."/>
            <person name="Wortman J."/>
            <person name="Dyer P.S."/>
            <person name="Grigoriev I.V."/>
        </authorList>
    </citation>
    <scope>NUCLEOTIDE SEQUENCE [LARGE SCALE GENOMIC DNA]</scope>
    <source>
        <strain evidence="2">CBS 593.65</strain>
    </source>
</reference>
<name>A0A1L9TSB9_9EURO</name>
<dbReference type="GeneID" id="63766383"/>
<keyword evidence="2" id="KW-1185">Reference proteome</keyword>
<evidence type="ECO:0000313" key="2">
    <source>
        <dbReference type="Proteomes" id="UP000184356"/>
    </source>
</evidence>